<proteinExistence type="predicted"/>
<sequence>MAYVKMGQIKSTPAKAIKYIVRDDATMDGLFVSTNAAVIDPSDHAAIAQAMGETTQRVGKTKPRKGSVLAHHVIQSFDPAEPVDAETAHRIGEELAERITGGEHEYVIATHLDKGHVHNHIIFNAVNMETGRKFRCQRDTVRSIRKISDELCVKQNLTVMPEPKRTGAESLGDFYMSIRGTSHKRLLQTEIDKAAARATTWEQFEAVLERAGVETNRRTGSTTFRSEDMGRSMKDWRLGEAYTESAIMARLARTKVERLDVDRSMIVKETEGALTVRVPGTRGNMQLTLDRSQLVQHGRTIRAYVPAKSDHALSDRRGQYARTVSTAGLYEFFSRPKQVTTREVAGRYAGPLRGSLKDADMSTWGSSLTVLRQMQDRVNAQARWLREDPDAAAAVQKARAELAGTRAAFQSQLVALSDALDDPERDSAHLDVLAAQLRQLDREVERLKRDVGVLETLAHPEPDRTTTTERKKVPTLQDSIQAQADRLARERASATGARTADEAGRRTSRRDSDDDRAVTREDHENDRLQGEADGDPTVARPKTLAEQIQERAKTLRKNGTPDPHRGRGRTR</sequence>
<dbReference type="AlphaFoldDB" id="A0A921GN33"/>
<dbReference type="EMBL" id="DYWO01000154">
    <property type="protein sequence ID" value="HJF49169.1"/>
    <property type="molecule type" value="Genomic_DNA"/>
</dbReference>
<protein>
    <submittedName>
        <fullName evidence="3">Relaxase/mobilization nuclease domain-containing protein</fullName>
    </submittedName>
</protein>
<reference evidence="3" key="1">
    <citation type="journal article" date="2021" name="PeerJ">
        <title>Extensive microbial diversity within the chicken gut microbiome revealed by metagenomics and culture.</title>
        <authorList>
            <person name="Gilroy R."/>
            <person name="Ravi A."/>
            <person name="Getino M."/>
            <person name="Pursley I."/>
            <person name="Horton D.L."/>
            <person name="Alikhan N.F."/>
            <person name="Baker D."/>
            <person name="Gharbi K."/>
            <person name="Hall N."/>
            <person name="Watson M."/>
            <person name="Adriaenssens E.M."/>
            <person name="Foster-Nyarko E."/>
            <person name="Jarju S."/>
            <person name="Secka A."/>
            <person name="Antonio M."/>
            <person name="Oren A."/>
            <person name="Chaudhuri R.R."/>
            <person name="La Ragione R."/>
            <person name="Hildebrand F."/>
            <person name="Pallen M.J."/>
        </authorList>
    </citation>
    <scope>NUCLEOTIDE SEQUENCE</scope>
    <source>
        <strain evidence="3">1647</strain>
    </source>
</reference>
<organism evidence="3 4">
    <name type="scientific">Brachybacterium paraconglomeratum</name>
    <dbReference type="NCBI Taxonomy" id="173362"/>
    <lineage>
        <taxon>Bacteria</taxon>
        <taxon>Bacillati</taxon>
        <taxon>Actinomycetota</taxon>
        <taxon>Actinomycetes</taxon>
        <taxon>Micrococcales</taxon>
        <taxon>Dermabacteraceae</taxon>
        <taxon>Brachybacterium</taxon>
    </lineage>
</organism>
<evidence type="ECO:0000313" key="3">
    <source>
        <dbReference type="EMBL" id="HJF49169.1"/>
    </source>
</evidence>
<reference evidence="3" key="2">
    <citation type="submission" date="2021-09" db="EMBL/GenBank/DDBJ databases">
        <authorList>
            <person name="Gilroy R."/>
        </authorList>
    </citation>
    <scope>NUCLEOTIDE SEQUENCE</scope>
    <source>
        <strain evidence="3">1647</strain>
    </source>
</reference>
<dbReference type="Proteomes" id="UP000775129">
    <property type="component" value="Unassembled WGS sequence"/>
</dbReference>
<comment type="caution">
    <text evidence="3">The sequence shown here is derived from an EMBL/GenBank/DDBJ whole genome shotgun (WGS) entry which is preliminary data.</text>
</comment>
<feature type="domain" description="MobA/VirD2-like nuclease" evidence="2">
    <location>
        <begin position="38"/>
        <end position="157"/>
    </location>
</feature>
<feature type="compositionally biased region" description="Basic and acidic residues" evidence="1">
    <location>
        <begin position="455"/>
        <end position="472"/>
    </location>
</feature>
<feature type="compositionally biased region" description="Basic and acidic residues" evidence="1">
    <location>
        <begin position="499"/>
        <end position="530"/>
    </location>
</feature>
<evidence type="ECO:0000256" key="1">
    <source>
        <dbReference type="SAM" id="MobiDB-lite"/>
    </source>
</evidence>
<evidence type="ECO:0000313" key="4">
    <source>
        <dbReference type="Proteomes" id="UP000775129"/>
    </source>
</evidence>
<evidence type="ECO:0000259" key="2">
    <source>
        <dbReference type="Pfam" id="PF03432"/>
    </source>
</evidence>
<dbReference type="Pfam" id="PF03432">
    <property type="entry name" value="Relaxase"/>
    <property type="match status" value="1"/>
</dbReference>
<dbReference type="InterPro" id="IPR005094">
    <property type="entry name" value="Endonuclease_MobA/VirD2"/>
</dbReference>
<name>A0A921GN33_9MICO</name>
<feature type="region of interest" description="Disordered" evidence="1">
    <location>
        <begin position="455"/>
        <end position="571"/>
    </location>
</feature>
<accession>A0A921GN33</accession>
<gene>
    <name evidence="3" type="ORF">K8W24_05125</name>
</gene>